<dbReference type="PROSITE" id="PS00028">
    <property type="entry name" value="ZINC_FINGER_C2H2_1"/>
    <property type="match status" value="1"/>
</dbReference>
<feature type="compositionally biased region" description="Basic residues" evidence="1">
    <location>
        <begin position="79"/>
        <end position="91"/>
    </location>
</feature>
<feature type="compositionally biased region" description="Acidic residues" evidence="1">
    <location>
        <begin position="424"/>
        <end position="441"/>
    </location>
</feature>
<feature type="compositionally biased region" description="Acidic residues" evidence="1">
    <location>
        <begin position="319"/>
        <end position="337"/>
    </location>
</feature>
<feature type="domain" description="C2H2-type" evidence="2">
    <location>
        <begin position="107"/>
        <end position="127"/>
    </location>
</feature>
<reference evidence="3 4" key="1">
    <citation type="submission" date="2024-08" db="EMBL/GenBank/DDBJ databases">
        <authorList>
            <person name="Cucini C."/>
            <person name="Frati F."/>
        </authorList>
    </citation>
    <scope>NUCLEOTIDE SEQUENCE [LARGE SCALE GENOMIC DNA]</scope>
</reference>
<feature type="region of interest" description="Disordered" evidence="1">
    <location>
        <begin position="19"/>
        <end position="95"/>
    </location>
</feature>
<sequence length="559" mass="64090">MDSNNTVFAVPVVPAHWNNAQPLTSGERGHYSGSRGFHNRPHRGNNHNNSTAWHQIDHPHGQSRGRGQFRGRGQDGSRGRGHSGRPHKRQRPFKERPVFDDKAKFYCCACDRAFKTQEEKEEHDSEHIICGLDGCQFEAHALVVTKHVKMQHTDGLYDRIKSLKTPEDINLWKEERKKNFPTLSNVQKKDDERKEKEERREICGLRGRSNSSRPSYEQHVFRYKIPPAEQINQMHYEYEHRMRRIEFEQGDAWRHRSFAPDLKFRNVRVPFASMNKSPIVTLESYYLDVKEGKDGTLEKRTKVKWRGFKVKTLERLPDSESDAEDEDFPISDEEETIDQEKPNAVQLNDDQETKNVKSQPQPSLGLSLVNYSSASESENEEDISAGGDVSVPDSDKSNTLSHPDVSSVAEGKDTASAGSTSDSISDEDDDSDSDEEMEIEEFSGKSVPKLVPLSKRRTLRNKGRNRNYLRTRLLERLLHDSIRKERNTILQVCRFFCENNFFMENETKSAAKTSNSLCDSETELVSTSTNFSEVESSCTDAESLNKSYSIPNHDKNETE</sequence>
<dbReference type="Pfam" id="PF10453">
    <property type="entry name" value="NUFIP1"/>
    <property type="match status" value="1"/>
</dbReference>
<accession>A0ABP1QZ91</accession>
<feature type="region of interest" description="Disordered" evidence="1">
    <location>
        <begin position="316"/>
        <end position="447"/>
    </location>
</feature>
<dbReference type="Proteomes" id="UP001642540">
    <property type="component" value="Unassembled WGS sequence"/>
</dbReference>
<dbReference type="PANTHER" id="PTHR13309:SF0">
    <property type="entry name" value="FMR1-INTERACTING PROTEIN NUFIP1"/>
    <property type="match status" value="1"/>
</dbReference>
<dbReference type="PANTHER" id="PTHR13309">
    <property type="entry name" value="NUCLEAR FRAGILE X MENTAL RETARDATION PROTEIN INTERACTING PROTEIN 1"/>
    <property type="match status" value="1"/>
</dbReference>
<evidence type="ECO:0000313" key="3">
    <source>
        <dbReference type="EMBL" id="CAL8115448.1"/>
    </source>
</evidence>
<feature type="compositionally biased region" description="Polar residues" evidence="1">
    <location>
        <begin position="539"/>
        <end position="550"/>
    </location>
</feature>
<dbReference type="EMBL" id="CAXLJM020000051">
    <property type="protein sequence ID" value="CAL8115448.1"/>
    <property type="molecule type" value="Genomic_DNA"/>
</dbReference>
<evidence type="ECO:0000259" key="2">
    <source>
        <dbReference type="PROSITE" id="PS00028"/>
    </source>
</evidence>
<keyword evidence="4" id="KW-1185">Reference proteome</keyword>
<protein>
    <recommendedName>
        <fullName evidence="2">C2H2-type domain-containing protein</fullName>
    </recommendedName>
</protein>
<dbReference type="InterPro" id="IPR013087">
    <property type="entry name" value="Znf_C2H2_type"/>
</dbReference>
<feature type="region of interest" description="Disordered" evidence="1">
    <location>
        <begin position="539"/>
        <end position="559"/>
    </location>
</feature>
<proteinExistence type="predicted"/>
<dbReference type="InterPro" id="IPR039136">
    <property type="entry name" value="NUFIP1-like"/>
</dbReference>
<dbReference type="InterPro" id="IPR019496">
    <property type="entry name" value="NUFIP1_cons_dom"/>
</dbReference>
<evidence type="ECO:0000313" key="4">
    <source>
        <dbReference type="Proteomes" id="UP001642540"/>
    </source>
</evidence>
<organism evidence="3 4">
    <name type="scientific">Orchesella dallaii</name>
    <dbReference type="NCBI Taxonomy" id="48710"/>
    <lineage>
        <taxon>Eukaryota</taxon>
        <taxon>Metazoa</taxon>
        <taxon>Ecdysozoa</taxon>
        <taxon>Arthropoda</taxon>
        <taxon>Hexapoda</taxon>
        <taxon>Collembola</taxon>
        <taxon>Entomobryomorpha</taxon>
        <taxon>Entomobryoidea</taxon>
        <taxon>Orchesellidae</taxon>
        <taxon>Orchesellinae</taxon>
        <taxon>Orchesella</taxon>
    </lineage>
</organism>
<name>A0ABP1QZ91_9HEXA</name>
<evidence type="ECO:0000256" key="1">
    <source>
        <dbReference type="SAM" id="MobiDB-lite"/>
    </source>
</evidence>
<gene>
    <name evidence="3" type="ORF">ODALV1_LOCUS16859</name>
</gene>
<comment type="caution">
    <text evidence="3">The sequence shown here is derived from an EMBL/GenBank/DDBJ whole genome shotgun (WGS) entry which is preliminary data.</text>
</comment>